<reference evidence="1 2" key="1">
    <citation type="submission" date="2015-11" db="EMBL/GenBank/DDBJ databases">
        <title>Genomic analysis of 38 Legionella species identifies large and diverse effector repertoires.</title>
        <authorList>
            <person name="Burstein D."/>
            <person name="Amaro F."/>
            <person name="Zusman T."/>
            <person name="Lifshitz Z."/>
            <person name="Cohen O."/>
            <person name="Gilbert J.A."/>
            <person name="Pupko T."/>
            <person name="Shuman H.A."/>
            <person name="Segal G."/>
        </authorList>
    </citation>
    <scope>NUCLEOTIDE SEQUENCE [LARGE SCALE GENOMIC DNA]</scope>
    <source>
        <strain evidence="1 2">Mt.St.Helens-9</strain>
    </source>
</reference>
<proteinExistence type="predicted"/>
<dbReference type="EMBL" id="LNYX01000031">
    <property type="protein sequence ID" value="KTD61559.1"/>
    <property type="molecule type" value="Genomic_DNA"/>
</dbReference>
<organism evidence="1 2">
    <name type="scientific">Legionella spiritensis</name>
    <dbReference type="NCBI Taxonomy" id="452"/>
    <lineage>
        <taxon>Bacteria</taxon>
        <taxon>Pseudomonadati</taxon>
        <taxon>Pseudomonadota</taxon>
        <taxon>Gammaproteobacteria</taxon>
        <taxon>Legionellales</taxon>
        <taxon>Legionellaceae</taxon>
        <taxon>Legionella</taxon>
    </lineage>
</organism>
<dbReference type="PATRIC" id="fig|452.5.peg.2410"/>
<comment type="caution">
    <text evidence="1">The sequence shown here is derived from an EMBL/GenBank/DDBJ whole genome shotgun (WGS) entry which is preliminary data.</text>
</comment>
<evidence type="ECO:0000313" key="1">
    <source>
        <dbReference type="EMBL" id="KTD61559.1"/>
    </source>
</evidence>
<accession>A0A0W0YXG6</accession>
<keyword evidence="2" id="KW-1185">Reference proteome</keyword>
<dbReference type="RefSeq" id="WP_058484107.1">
    <property type="nucleotide sequence ID" value="NZ_CAAAII010000010.1"/>
</dbReference>
<gene>
    <name evidence="1" type="ORF">Lspi_2189</name>
</gene>
<evidence type="ECO:0000313" key="2">
    <source>
        <dbReference type="Proteomes" id="UP000054877"/>
    </source>
</evidence>
<dbReference type="AlphaFoldDB" id="A0A0W0YXG6"/>
<dbReference type="OrthoDB" id="5653824at2"/>
<dbReference type="Proteomes" id="UP000054877">
    <property type="component" value="Unassembled WGS sequence"/>
</dbReference>
<protein>
    <submittedName>
        <fullName evidence="1">Uncharacterized protein</fullName>
    </submittedName>
</protein>
<name>A0A0W0YXG6_LEGSP</name>
<sequence>MTIPAMKLIQANPALKNLNDHIEKNMARLEYDPKKRNQRKAAGVGFKDNLTNEQQQFQEKRAATVIQRFWRKKTVKQSFTRSPYFTYLSLIDPNDEQRLLSSIMFGRHVAEFQTGSRYRVKNPFIHKNAYYHRDDNLSGFLIDGLMSEFHIPLNKKEQYLFIPVTLLKNTPVEELFKQFFPKKTMLFESNIIKDDQHTVGFITLPKNHHNCKYIINVLRAFGVIASPWEIAININKKGNFNIPRPIKLYKHLPDSSEALLKSRIIYKLSRLARNNRYPTQKLATSLLEILKNLPDHLKPDAIQRIACMVDMANTFYETDYPRFAFAVYTIIHEISLSLLKQQNPDDLAKGFHEFLNESKRTFYGSTGLDSGKQDKTAFIACPAMSGTNAYALAMKLALNMQTASGKTPSVKVVKPAYYEFNYLTKTTSRSNADIFVLTAGPIVNPEGLTPGVDINRFVQRNIIAKKRKKPAVLVIDATTALYKNLKLAPEVQALVNEEKLSIIIHESHQKFGMIHSDQAQYGRMFALCSKEHFDQDVIHDMQAGAWEDYSTHLDLRVGAYISSTCGDTLEAIKQQHFTNGALLRNILTRVSLASRKIITHQDMLANPDELYFVTSTHDKFRETLKNIIENRDSFGHFGTVGTTVDYQFRLSPGASDDLDCFIQAAQIYLANHFKPQDALKLLLQHTSNDGSLSLSEQIITIALANNASALLSSSTPDALPRLFTLQTLLGQCDSLKGRTCHTHLAEIYYELKQQIIADYKINNPKDFFAMTKILYEKNLTLTEQQVKRLAENNFIRNFLMKHHRELSTAALSAILDLSGEVLNEKQIRMMLDNKPFSGSVIKIHQTIGDVLSCLQDAPGKHEKAMTCSKQYYKTCLDALQTFHDAALKNKSAQKTLIASLNCAQDHFCKHVLGEDRSAFSKTVRYLMKGVVNFIAALTFGIAHYMNYKTTGQTLFLSGTASENKLKRFHRTFQEELEDTNATDSPIPISVPGR</sequence>